<gene>
    <name evidence="1" type="ORF">IC006_1104</name>
    <name evidence="2" type="ORF">IC007_1079</name>
</gene>
<evidence type="ECO:0000313" key="3">
    <source>
        <dbReference type="Proteomes" id="UP000322983"/>
    </source>
</evidence>
<protein>
    <submittedName>
        <fullName evidence="2">Uncharacterized protein</fullName>
    </submittedName>
</protein>
<accession>A0A510E239</accession>
<dbReference type="EMBL" id="AP018930">
    <property type="protein sequence ID" value="BBG26564.1"/>
    <property type="molecule type" value="Genomic_DNA"/>
</dbReference>
<dbReference type="RefSeq" id="WP_232049024.1">
    <property type="nucleotide sequence ID" value="NZ_AP018929.1"/>
</dbReference>
<evidence type="ECO:0000313" key="4">
    <source>
        <dbReference type="Proteomes" id="UP000325030"/>
    </source>
</evidence>
<evidence type="ECO:0000313" key="1">
    <source>
        <dbReference type="EMBL" id="BBG23809.1"/>
    </source>
</evidence>
<sequence length="131" mass="14723">MASSELLEVILDNSKSKSGKHAIRSFLFQVENNLIVDLSTSSGRNLPSTYKVGESKIVEVPKGTVVYLTLKKNIKGQVRGRIVELKDNKVVLVMNYRKLKLKRVEGDSKSVDPVKKVLDYLKVPVKKVNLR</sequence>
<dbReference type="EMBL" id="AP018929">
    <property type="protein sequence ID" value="BBG23809.1"/>
    <property type="molecule type" value="Genomic_DNA"/>
</dbReference>
<keyword evidence="3" id="KW-1185">Reference proteome</keyword>
<dbReference type="STRING" id="1294262.GCA_001316085_01048"/>
<dbReference type="KEGG" id="step:IC006_1104"/>
<reference evidence="2 3" key="2">
    <citation type="journal article" date="2020" name="Int. J. Syst. Evol. Microbiol.">
        <title>Sulfuracidifex tepidarius gen. nov., sp. nov. and transfer of Sulfolobus metallicus Huber and Stetter 1992 to the genus Sulfuracidifex as Sulfuracidifex metallicus comb. nov.</title>
        <authorList>
            <person name="Itoh T."/>
            <person name="Miura T."/>
            <person name="Sakai H.D."/>
            <person name="Kato S."/>
            <person name="Ohkuma M."/>
            <person name="Takashina T."/>
        </authorList>
    </citation>
    <scope>NUCLEOTIDE SEQUENCE</scope>
    <source>
        <strain evidence="1 3">IC-006</strain>
        <strain evidence="2">IC-007</strain>
    </source>
</reference>
<dbReference type="Proteomes" id="UP000322983">
    <property type="component" value="Chromosome"/>
</dbReference>
<organism evidence="2 4">
    <name type="scientific">Sulfuracidifex tepidarius</name>
    <dbReference type="NCBI Taxonomy" id="1294262"/>
    <lineage>
        <taxon>Archaea</taxon>
        <taxon>Thermoproteota</taxon>
        <taxon>Thermoprotei</taxon>
        <taxon>Sulfolobales</taxon>
        <taxon>Sulfolobaceae</taxon>
        <taxon>Sulfuracidifex</taxon>
    </lineage>
</organism>
<proteinExistence type="predicted"/>
<accession>A0A510DUF8</accession>
<evidence type="ECO:0000313" key="2">
    <source>
        <dbReference type="EMBL" id="BBG26564.1"/>
    </source>
</evidence>
<reference evidence="4" key="1">
    <citation type="submission" date="2018-09" db="EMBL/GenBank/DDBJ databases">
        <title>Complete Genome Sequencing of Sulfolobus sp. JCM 16834.</title>
        <authorList>
            <person name="Kato S."/>
            <person name="Itoh T."/>
            <person name="Ohkuma M."/>
        </authorList>
    </citation>
    <scope>NUCLEOTIDE SEQUENCE [LARGE SCALE GENOMIC DNA]</scope>
    <source>
        <strain evidence="4">IC-007</strain>
    </source>
</reference>
<name>A0A510E239_9CREN</name>
<dbReference type="Proteomes" id="UP000325030">
    <property type="component" value="Chromosome"/>
</dbReference>
<dbReference type="GeneID" id="41717424"/>
<dbReference type="AlphaFoldDB" id="A0A510E239"/>